<dbReference type="Gene3D" id="3.40.190.10">
    <property type="entry name" value="Periplasmic binding protein-like II"/>
    <property type="match status" value="2"/>
</dbReference>
<protein>
    <submittedName>
        <fullName evidence="6">LysR family transcriptional regulator</fullName>
    </submittedName>
</protein>
<sequence length="322" mass="36240">MKLQQLKYLSAIVKNDLNISLASQSLYTTQPGVSKQIGLLEAELGLKIFERKGKHLNSITPEGKLILNEVEKMLEIESKILEISKTFVNPDNGCLNIYTTNTIARFILPATVNKFVKRYPQITFHIGAVQPDQNGSLIQKGHSDFSIIAQDVKPESNAIILPAYLWRMSLVVPKDHPLAAKSKVTLADVANYPIISYEAGSTGKLVQEQTFSERGLTPNYFMTVMDVDVILKYVNMNFGVGIVASVAANNIHDDNIVTIDIEELPSCSAWICFSRNIFLQRHTYDFIEHFCPHLTRETMEKIVTMNDLEIKKLSQSFSLPQY</sequence>
<dbReference type="SUPFAM" id="SSF53850">
    <property type="entry name" value="Periplasmic binding protein-like II"/>
    <property type="match status" value="1"/>
</dbReference>
<evidence type="ECO:0000259" key="5">
    <source>
        <dbReference type="PROSITE" id="PS50931"/>
    </source>
</evidence>
<keyword evidence="7" id="KW-1185">Reference proteome</keyword>
<evidence type="ECO:0000256" key="3">
    <source>
        <dbReference type="ARBA" id="ARBA00023125"/>
    </source>
</evidence>
<evidence type="ECO:0000256" key="2">
    <source>
        <dbReference type="ARBA" id="ARBA00023015"/>
    </source>
</evidence>
<comment type="similarity">
    <text evidence="1">Belongs to the LysR transcriptional regulatory family.</text>
</comment>
<dbReference type="InterPro" id="IPR036390">
    <property type="entry name" value="WH_DNA-bd_sf"/>
</dbReference>
<feature type="domain" description="HTH lysR-type" evidence="5">
    <location>
        <begin position="1"/>
        <end position="57"/>
    </location>
</feature>
<organism evidence="6 7">
    <name type="scientific">Vibrio algicola</name>
    <dbReference type="NCBI Taxonomy" id="2662262"/>
    <lineage>
        <taxon>Bacteria</taxon>
        <taxon>Pseudomonadati</taxon>
        <taxon>Pseudomonadota</taxon>
        <taxon>Gammaproteobacteria</taxon>
        <taxon>Vibrionales</taxon>
        <taxon>Vibrionaceae</taxon>
        <taxon>Vibrio</taxon>
    </lineage>
</organism>
<keyword evidence="2" id="KW-0805">Transcription regulation</keyword>
<dbReference type="GO" id="GO:0000976">
    <property type="term" value="F:transcription cis-regulatory region binding"/>
    <property type="evidence" value="ECO:0007669"/>
    <property type="project" value="TreeGrafter"/>
</dbReference>
<dbReference type="InterPro" id="IPR000847">
    <property type="entry name" value="LysR_HTH_N"/>
</dbReference>
<name>A0A5Q0TDC1_9VIBR</name>
<keyword evidence="3" id="KW-0238">DNA-binding</keyword>
<evidence type="ECO:0000313" key="7">
    <source>
        <dbReference type="Proteomes" id="UP000348942"/>
    </source>
</evidence>
<reference evidence="6 7" key="1">
    <citation type="submission" date="2019-10" db="EMBL/GenBank/DDBJ databases">
        <title>Vibrio sp. nov., isolated from Coralline algae surface.</title>
        <authorList>
            <person name="Geng Y."/>
            <person name="Zhang X."/>
        </authorList>
    </citation>
    <scope>NUCLEOTIDE SEQUENCE [LARGE SCALE GENOMIC DNA]</scope>
    <source>
        <strain evidence="6 7">SM1977</strain>
    </source>
</reference>
<proteinExistence type="inferred from homology"/>
<dbReference type="PROSITE" id="PS50931">
    <property type="entry name" value="HTH_LYSR"/>
    <property type="match status" value="1"/>
</dbReference>
<keyword evidence="4" id="KW-0804">Transcription</keyword>
<evidence type="ECO:0000256" key="1">
    <source>
        <dbReference type="ARBA" id="ARBA00009437"/>
    </source>
</evidence>
<dbReference type="AlphaFoldDB" id="A0A5Q0TDC1"/>
<accession>A0A5Q0TDC1</accession>
<gene>
    <name evidence="6" type="ORF">GFB47_07065</name>
</gene>
<dbReference type="Pfam" id="PF00126">
    <property type="entry name" value="HTH_1"/>
    <property type="match status" value="1"/>
</dbReference>
<dbReference type="PANTHER" id="PTHR30126">
    <property type="entry name" value="HTH-TYPE TRANSCRIPTIONAL REGULATOR"/>
    <property type="match status" value="1"/>
</dbReference>
<dbReference type="InterPro" id="IPR036388">
    <property type="entry name" value="WH-like_DNA-bd_sf"/>
</dbReference>
<dbReference type="EMBL" id="CP045699">
    <property type="protein sequence ID" value="QGA65192.1"/>
    <property type="molecule type" value="Genomic_DNA"/>
</dbReference>
<dbReference type="GO" id="GO:0003700">
    <property type="term" value="F:DNA-binding transcription factor activity"/>
    <property type="evidence" value="ECO:0007669"/>
    <property type="project" value="InterPro"/>
</dbReference>
<dbReference type="Gene3D" id="1.10.10.10">
    <property type="entry name" value="Winged helix-like DNA-binding domain superfamily/Winged helix DNA-binding domain"/>
    <property type="match status" value="1"/>
</dbReference>
<evidence type="ECO:0000313" key="6">
    <source>
        <dbReference type="EMBL" id="QGA65192.1"/>
    </source>
</evidence>
<dbReference type="RefSeq" id="WP_153447341.1">
    <property type="nucleotide sequence ID" value="NZ_CP045699.1"/>
</dbReference>
<dbReference type="PANTHER" id="PTHR30126:SF6">
    <property type="entry name" value="HTH-TYPE TRANSCRIPTIONAL REGULATOR CYSB-RELATED"/>
    <property type="match status" value="1"/>
</dbReference>
<dbReference type="InterPro" id="IPR005119">
    <property type="entry name" value="LysR_subst-bd"/>
</dbReference>
<dbReference type="Proteomes" id="UP000348942">
    <property type="component" value="Chromosome 1"/>
</dbReference>
<dbReference type="Pfam" id="PF03466">
    <property type="entry name" value="LysR_substrate"/>
    <property type="match status" value="1"/>
</dbReference>
<evidence type="ECO:0000256" key="4">
    <source>
        <dbReference type="ARBA" id="ARBA00023163"/>
    </source>
</evidence>
<dbReference type="SUPFAM" id="SSF46785">
    <property type="entry name" value="Winged helix' DNA-binding domain"/>
    <property type="match status" value="1"/>
</dbReference>
<dbReference type="GO" id="GO:0019344">
    <property type="term" value="P:cysteine biosynthetic process"/>
    <property type="evidence" value="ECO:0007669"/>
    <property type="project" value="TreeGrafter"/>
</dbReference>
<dbReference type="PRINTS" id="PR00039">
    <property type="entry name" value="HTHLYSR"/>
</dbReference>